<gene>
    <name evidence="1" type="ORF">Taro_020464</name>
</gene>
<proteinExistence type="predicted"/>
<evidence type="ECO:0000313" key="1">
    <source>
        <dbReference type="EMBL" id="MQL87910.1"/>
    </source>
</evidence>
<sequence length="33" mass="3674">MCFVLGKPLVSTQPELVSTCCPKTAQMVFWESL</sequence>
<reference evidence="1" key="1">
    <citation type="submission" date="2017-07" db="EMBL/GenBank/DDBJ databases">
        <title>Taro Niue Genome Assembly and Annotation.</title>
        <authorList>
            <person name="Atibalentja N."/>
            <person name="Keating K."/>
            <person name="Fields C.J."/>
        </authorList>
    </citation>
    <scope>NUCLEOTIDE SEQUENCE</scope>
    <source>
        <strain evidence="1">Niue_2</strain>
        <tissue evidence="1">Leaf</tissue>
    </source>
</reference>
<dbReference type="EMBL" id="NMUH01001015">
    <property type="protein sequence ID" value="MQL87910.1"/>
    <property type="molecule type" value="Genomic_DNA"/>
</dbReference>
<protein>
    <submittedName>
        <fullName evidence="1">Uncharacterized protein</fullName>
    </submittedName>
</protein>
<comment type="caution">
    <text evidence="1">The sequence shown here is derived from an EMBL/GenBank/DDBJ whole genome shotgun (WGS) entry which is preliminary data.</text>
</comment>
<evidence type="ECO:0000313" key="2">
    <source>
        <dbReference type="Proteomes" id="UP000652761"/>
    </source>
</evidence>
<dbReference type="Proteomes" id="UP000652761">
    <property type="component" value="Unassembled WGS sequence"/>
</dbReference>
<accession>A0A843V263</accession>
<dbReference type="AlphaFoldDB" id="A0A843V263"/>
<organism evidence="1 2">
    <name type="scientific">Colocasia esculenta</name>
    <name type="common">Wild taro</name>
    <name type="synonym">Arum esculentum</name>
    <dbReference type="NCBI Taxonomy" id="4460"/>
    <lineage>
        <taxon>Eukaryota</taxon>
        <taxon>Viridiplantae</taxon>
        <taxon>Streptophyta</taxon>
        <taxon>Embryophyta</taxon>
        <taxon>Tracheophyta</taxon>
        <taxon>Spermatophyta</taxon>
        <taxon>Magnoliopsida</taxon>
        <taxon>Liliopsida</taxon>
        <taxon>Araceae</taxon>
        <taxon>Aroideae</taxon>
        <taxon>Colocasieae</taxon>
        <taxon>Colocasia</taxon>
    </lineage>
</organism>
<name>A0A843V263_COLES</name>
<keyword evidence="2" id="KW-1185">Reference proteome</keyword>